<accession>A0A931SD10</accession>
<reference evidence="1" key="1">
    <citation type="submission" date="2020-07" db="EMBL/GenBank/DDBJ databases">
        <title>Huge and variable diversity of episymbiotic CPR bacteria and DPANN archaea in groundwater ecosystems.</title>
        <authorList>
            <person name="He C.Y."/>
            <person name="Keren R."/>
            <person name="Whittaker M."/>
            <person name="Farag I.F."/>
            <person name="Doudna J."/>
            <person name="Cate J.H.D."/>
            <person name="Banfield J.F."/>
        </authorList>
    </citation>
    <scope>NUCLEOTIDE SEQUENCE</scope>
    <source>
        <strain evidence="1">NC_groundwater_193_Ag_S-0.1um_51_7</strain>
    </source>
</reference>
<comment type="caution">
    <text evidence="1">The sequence shown here is derived from an EMBL/GenBank/DDBJ whole genome shotgun (WGS) entry which is preliminary data.</text>
</comment>
<proteinExistence type="predicted"/>
<dbReference type="Proteomes" id="UP000724148">
    <property type="component" value="Unassembled WGS sequence"/>
</dbReference>
<evidence type="ECO:0000313" key="1">
    <source>
        <dbReference type="EMBL" id="MBI2096829.1"/>
    </source>
</evidence>
<dbReference type="AlphaFoldDB" id="A0A931SD10"/>
<sequence length="93" mass="10356">MLEHPVYPVLPQQHTEEAVMPRYRLTCETARFYEDVPTATREFDAPKDDAAIYAAENPAVPLKIVVPGVGAVNAAPRELVDLTTSPPRVVKKW</sequence>
<gene>
    <name evidence="1" type="ORF">HYT40_01585</name>
</gene>
<organism evidence="1 2">
    <name type="scientific">Candidatus Sungiibacteriota bacterium</name>
    <dbReference type="NCBI Taxonomy" id="2750080"/>
    <lineage>
        <taxon>Bacteria</taxon>
        <taxon>Candidatus Sungiibacteriota</taxon>
    </lineage>
</organism>
<dbReference type="EMBL" id="JACOZA010000039">
    <property type="protein sequence ID" value="MBI2096829.1"/>
    <property type="molecule type" value="Genomic_DNA"/>
</dbReference>
<protein>
    <submittedName>
        <fullName evidence="1">Uncharacterized protein</fullName>
    </submittedName>
</protein>
<evidence type="ECO:0000313" key="2">
    <source>
        <dbReference type="Proteomes" id="UP000724148"/>
    </source>
</evidence>
<name>A0A931SD10_9BACT</name>